<dbReference type="AlphaFoldDB" id="A0A7R7DL30"/>
<organism evidence="9 10">
    <name type="scientific">Actinocatenispora thailandica</name>
    <dbReference type="NCBI Taxonomy" id="227318"/>
    <lineage>
        <taxon>Bacteria</taxon>
        <taxon>Bacillati</taxon>
        <taxon>Actinomycetota</taxon>
        <taxon>Actinomycetes</taxon>
        <taxon>Micromonosporales</taxon>
        <taxon>Micromonosporaceae</taxon>
        <taxon>Actinocatenispora</taxon>
    </lineage>
</organism>
<proteinExistence type="predicted"/>
<dbReference type="CDD" id="cd06173">
    <property type="entry name" value="MFS_MefA_like"/>
    <property type="match status" value="1"/>
</dbReference>
<dbReference type="GO" id="GO:0005886">
    <property type="term" value="C:plasma membrane"/>
    <property type="evidence" value="ECO:0007669"/>
    <property type="project" value="UniProtKB-SubCell"/>
</dbReference>
<evidence type="ECO:0000256" key="7">
    <source>
        <dbReference type="SAM" id="Phobius"/>
    </source>
</evidence>
<feature type="transmembrane region" description="Helical" evidence="7">
    <location>
        <begin position="120"/>
        <end position="138"/>
    </location>
</feature>
<feature type="transmembrane region" description="Helical" evidence="7">
    <location>
        <begin position="362"/>
        <end position="381"/>
    </location>
</feature>
<dbReference type="InterPro" id="IPR036259">
    <property type="entry name" value="MFS_trans_sf"/>
</dbReference>
<reference evidence="9 10" key="1">
    <citation type="submission" date="2020-08" db="EMBL/GenBank/DDBJ databases">
        <title>Whole genome shotgun sequence of Actinocatenispora thailandica NBRC 105041.</title>
        <authorList>
            <person name="Komaki H."/>
            <person name="Tamura T."/>
        </authorList>
    </citation>
    <scope>NUCLEOTIDE SEQUENCE [LARGE SCALE GENOMIC DNA]</scope>
    <source>
        <strain evidence="9 10">NBRC 105041</strain>
    </source>
</reference>
<dbReference type="PROSITE" id="PS50850">
    <property type="entry name" value="MFS"/>
    <property type="match status" value="1"/>
</dbReference>
<keyword evidence="3" id="KW-1003">Cell membrane</keyword>
<feature type="transmembrane region" description="Helical" evidence="7">
    <location>
        <begin position="302"/>
        <end position="320"/>
    </location>
</feature>
<evidence type="ECO:0000256" key="2">
    <source>
        <dbReference type="ARBA" id="ARBA00022448"/>
    </source>
</evidence>
<dbReference type="Pfam" id="PF05977">
    <property type="entry name" value="MFS_3"/>
    <property type="match status" value="1"/>
</dbReference>
<feature type="domain" description="Major facilitator superfamily (MFS) profile" evidence="8">
    <location>
        <begin position="1"/>
        <end position="417"/>
    </location>
</feature>
<dbReference type="InterPro" id="IPR010290">
    <property type="entry name" value="TM_effector"/>
</dbReference>
<accession>A0A7R7DL30</accession>
<evidence type="ECO:0000256" key="1">
    <source>
        <dbReference type="ARBA" id="ARBA00004651"/>
    </source>
</evidence>
<keyword evidence="2" id="KW-0813">Transport</keyword>
<evidence type="ECO:0000256" key="6">
    <source>
        <dbReference type="ARBA" id="ARBA00023136"/>
    </source>
</evidence>
<keyword evidence="4 7" id="KW-0812">Transmembrane</keyword>
<keyword evidence="5 7" id="KW-1133">Transmembrane helix</keyword>
<evidence type="ECO:0000256" key="5">
    <source>
        <dbReference type="ARBA" id="ARBA00022989"/>
    </source>
</evidence>
<evidence type="ECO:0000313" key="10">
    <source>
        <dbReference type="Proteomes" id="UP000611640"/>
    </source>
</evidence>
<keyword evidence="6 7" id="KW-0472">Membrane</keyword>
<dbReference type="SUPFAM" id="SSF103473">
    <property type="entry name" value="MFS general substrate transporter"/>
    <property type="match status" value="1"/>
</dbReference>
<gene>
    <name evidence="9" type="ORF">Athai_10180</name>
</gene>
<dbReference type="Proteomes" id="UP000611640">
    <property type="component" value="Chromosome"/>
</dbReference>
<dbReference type="GO" id="GO:0022857">
    <property type="term" value="F:transmembrane transporter activity"/>
    <property type="evidence" value="ECO:0007669"/>
    <property type="project" value="InterPro"/>
</dbReference>
<evidence type="ECO:0000313" key="9">
    <source>
        <dbReference type="EMBL" id="BCJ33515.1"/>
    </source>
</evidence>
<feature type="transmembrane region" description="Helical" evidence="7">
    <location>
        <begin position="276"/>
        <end position="295"/>
    </location>
</feature>
<dbReference type="PANTHER" id="PTHR23513">
    <property type="entry name" value="INTEGRAL MEMBRANE EFFLUX PROTEIN-RELATED"/>
    <property type="match status" value="1"/>
</dbReference>
<protein>
    <submittedName>
        <fullName evidence="9">MFS transporter</fullName>
    </submittedName>
</protein>
<feature type="transmembrane region" description="Helical" evidence="7">
    <location>
        <begin position="188"/>
        <end position="208"/>
    </location>
</feature>
<feature type="transmembrane region" description="Helical" evidence="7">
    <location>
        <begin position="95"/>
        <end position="114"/>
    </location>
</feature>
<dbReference type="EMBL" id="AP023355">
    <property type="protein sequence ID" value="BCJ33515.1"/>
    <property type="molecule type" value="Genomic_DNA"/>
</dbReference>
<comment type="subcellular location">
    <subcellularLocation>
        <location evidence="1">Cell membrane</location>
        <topology evidence="1">Multi-pass membrane protein</topology>
    </subcellularLocation>
</comment>
<keyword evidence="10" id="KW-1185">Reference proteome</keyword>
<evidence type="ECO:0000256" key="3">
    <source>
        <dbReference type="ARBA" id="ARBA00022475"/>
    </source>
</evidence>
<feature type="transmembrane region" description="Helical" evidence="7">
    <location>
        <begin position="326"/>
        <end position="350"/>
    </location>
</feature>
<feature type="transmembrane region" description="Helical" evidence="7">
    <location>
        <begin position="241"/>
        <end position="264"/>
    </location>
</feature>
<feature type="transmembrane region" description="Helical" evidence="7">
    <location>
        <begin position="54"/>
        <end position="83"/>
    </location>
</feature>
<dbReference type="Gene3D" id="1.20.1250.20">
    <property type="entry name" value="MFS general substrate transporter like domains"/>
    <property type="match status" value="1"/>
</dbReference>
<name>A0A7R7DL30_9ACTN</name>
<sequence>MSIARTATDDHLPGAAPRRHRTFESLRTFNFRVFAGAQVVSNTGSWVQRIAQDWLVLSITGSATAVGVTTALQAAPTVLFGIAGGALADRFAKRTILLATQAGMGLTAAVLAALTLTGHVAAWHVYLIAFVLGLITAVDNPTRQAFVNELVPARQLRNAISLNSTVFQLGALVGPAVSGVLIGAVGPGWSFLANSCSFAAPIAGLLVMRRHEMVRLLRPATASPVRTVEVLRLVRGRPQMLWTVVLVGTFTFFTSNLAVTLSVYAKSVFVSGAGGYGLLSSVVAIGSVAGALVSARRTGGGVRSLLATGTVVAALAMLAALTPAQWAFGVVLAGLGAATLLLVTAANSTYQLSVEPHLRGRAMGVYLLVFTGSAALGGPVIGAIDQHLGPQVGLFLAGAVPLVAIAAIATRFVDATAMRARLRRLHP</sequence>
<evidence type="ECO:0000259" key="8">
    <source>
        <dbReference type="PROSITE" id="PS50850"/>
    </source>
</evidence>
<evidence type="ECO:0000256" key="4">
    <source>
        <dbReference type="ARBA" id="ARBA00022692"/>
    </source>
</evidence>
<dbReference type="RefSeq" id="WP_203960387.1">
    <property type="nucleotide sequence ID" value="NZ_AP023355.1"/>
</dbReference>
<dbReference type="InterPro" id="IPR020846">
    <property type="entry name" value="MFS_dom"/>
</dbReference>
<dbReference type="PANTHER" id="PTHR23513:SF11">
    <property type="entry name" value="STAPHYLOFERRIN A TRANSPORTER"/>
    <property type="match status" value="1"/>
</dbReference>
<feature type="transmembrane region" description="Helical" evidence="7">
    <location>
        <begin position="159"/>
        <end position="182"/>
    </location>
</feature>
<feature type="transmembrane region" description="Helical" evidence="7">
    <location>
        <begin position="393"/>
        <end position="413"/>
    </location>
</feature>
<dbReference type="KEGG" id="atl:Athai_10180"/>